<dbReference type="PANTHER" id="PTHR23137">
    <property type="entry name" value="VESICLE TRANSPORT PROTEIN-RELATED"/>
    <property type="match status" value="1"/>
</dbReference>
<dbReference type="GO" id="GO:0000139">
    <property type="term" value="C:Golgi membrane"/>
    <property type="evidence" value="ECO:0007669"/>
    <property type="project" value="UniProtKB-SubCell"/>
</dbReference>
<dbReference type="Proteomes" id="UP000019384">
    <property type="component" value="Unassembled WGS sequence"/>
</dbReference>
<feature type="transmembrane region" description="Helical" evidence="8">
    <location>
        <begin position="148"/>
        <end position="165"/>
    </location>
</feature>
<accession>W6MGM1</accession>
<feature type="transmembrane region" description="Helical" evidence="8">
    <location>
        <begin position="86"/>
        <end position="109"/>
    </location>
</feature>
<comment type="similarity">
    <text evidence="7 8">Belongs to the SFT2 family.</text>
</comment>
<evidence type="ECO:0000256" key="1">
    <source>
        <dbReference type="ARBA" id="ARBA00004141"/>
    </source>
</evidence>
<reference evidence="9" key="1">
    <citation type="submission" date="2013-12" db="EMBL/GenBank/DDBJ databases">
        <authorList>
            <person name="Genoscope - CEA"/>
        </authorList>
    </citation>
    <scope>NUCLEOTIDE SEQUENCE</scope>
    <source>
        <strain evidence="9">CBS 1993</strain>
    </source>
</reference>
<comment type="subcellular location">
    <subcellularLocation>
        <location evidence="8">Golgi apparatus membrane</location>
        <topology evidence="8">Multi-pass membrane protein</topology>
    </subcellularLocation>
    <subcellularLocation>
        <location evidence="1">Membrane</location>
        <topology evidence="1">Multi-pass membrane protein</topology>
    </subcellularLocation>
</comment>
<evidence type="ECO:0000313" key="10">
    <source>
        <dbReference type="Proteomes" id="UP000019384"/>
    </source>
</evidence>
<evidence type="ECO:0000256" key="7">
    <source>
        <dbReference type="ARBA" id="ARBA00025800"/>
    </source>
</evidence>
<evidence type="ECO:0000256" key="2">
    <source>
        <dbReference type="ARBA" id="ARBA00022448"/>
    </source>
</evidence>
<gene>
    <name evidence="9" type="ORF">KUCA_T00000654001</name>
</gene>
<reference evidence="9" key="2">
    <citation type="submission" date="2014-02" db="EMBL/GenBank/DDBJ databases">
        <title>Complete DNA sequence of /Kuraishia capsulata/ illustrates novel genomic features among budding yeasts (/Saccharomycotina/).</title>
        <authorList>
            <person name="Morales L."/>
            <person name="Noel B."/>
            <person name="Porcel B."/>
            <person name="Marcet-Houben M."/>
            <person name="Hullo M-F."/>
            <person name="Sacerdot C."/>
            <person name="Tekaia F."/>
            <person name="Leh-Louis V."/>
            <person name="Despons L."/>
            <person name="Khanna V."/>
            <person name="Aury J-M."/>
            <person name="Barbe V."/>
            <person name="Couloux A."/>
            <person name="Labadie K."/>
            <person name="Pelletier E."/>
            <person name="Souciet J-L."/>
            <person name="Boekhout T."/>
            <person name="Gabaldon T."/>
            <person name="Wincker P."/>
            <person name="Dujon B."/>
        </authorList>
    </citation>
    <scope>NUCLEOTIDE SEQUENCE</scope>
    <source>
        <strain evidence="9">CBS 1993</strain>
    </source>
</reference>
<proteinExistence type="inferred from homology"/>
<evidence type="ECO:0000256" key="4">
    <source>
        <dbReference type="ARBA" id="ARBA00022927"/>
    </source>
</evidence>
<dbReference type="GO" id="GO:0015031">
    <property type="term" value="P:protein transport"/>
    <property type="evidence" value="ECO:0007669"/>
    <property type="project" value="UniProtKB-KW"/>
</dbReference>
<feature type="transmembrane region" description="Helical" evidence="8">
    <location>
        <begin position="171"/>
        <end position="191"/>
    </location>
</feature>
<keyword evidence="6 8" id="KW-0472">Membrane</keyword>
<dbReference type="EMBL" id="HG793125">
    <property type="protein sequence ID" value="CDK24688.1"/>
    <property type="molecule type" value="Genomic_DNA"/>
</dbReference>
<keyword evidence="10" id="KW-1185">Reference proteome</keyword>
<comment type="function">
    <text evidence="8">Nonessential protein required for the fusion of transport vesicles derived from the endocytic pathway with the Golgi complex.</text>
</comment>
<evidence type="ECO:0000256" key="3">
    <source>
        <dbReference type="ARBA" id="ARBA00022692"/>
    </source>
</evidence>
<feature type="transmembrane region" description="Helical" evidence="8">
    <location>
        <begin position="115"/>
        <end position="136"/>
    </location>
</feature>
<evidence type="ECO:0000256" key="5">
    <source>
        <dbReference type="ARBA" id="ARBA00022989"/>
    </source>
</evidence>
<dbReference type="InterPro" id="IPR011691">
    <property type="entry name" value="Vesicle_transpt_SFT2"/>
</dbReference>
<dbReference type="HOGENOM" id="CLU_099529_3_0_1"/>
<dbReference type="GeneID" id="34518093"/>
<dbReference type="Pfam" id="PF04178">
    <property type="entry name" value="Got1"/>
    <property type="match status" value="1"/>
</dbReference>
<dbReference type="PANTHER" id="PTHR23137:SF36">
    <property type="entry name" value="VESICLE TRANSPORT PROTEIN SFT2C"/>
    <property type="match status" value="1"/>
</dbReference>
<organism evidence="9 10">
    <name type="scientific">Kuraishia capsulata CBS 1993</name>
    <dbReference type="NCBI Taxonomy" id="1382522"/>
    <lineage>
        <taxon>Eukaryota</taxon>
        <taxon>Fungi</taxon>
        <taxon>Dikarya</taxon>
        <taxon>Ascomycota</taxon>
        <taxon>Saccharomycotina</taxon>
        <taxon>Pichiomycetes</taxon>
        <taxon>Pichiales</taxon>
        <taxon>Pichiaceae</taxon>
        <taxon>Kuraishia</taxon>
    </lineage>
</organism>
<evidence type="ECO:0000313" key="9">
    <source>
        <dbReference type="EMBL" id="CDK24688.1"/>
    </source>
</evidence>
<evidence type="ECO:0000256" key="6">
    <source>
        <dbReference type="ARBA" id="ARBA00023136"/>
    </source>
</evidence>
<name>W6MGM1_9ASCO</name>
<keyword evidence="4 8" id="KW-0653">Protein transport</keyword>
<dbReference type="RefSeq" id="XP_022456705.1">
    <property type="nucleotide sequence ID" value="XM_022605214.1"/>
</dbReference>
<protein>
    <recommendedName>
        <fullName evidence="8">Protein transport protein SFT2</fullName>
    </recommendedName>
</protein>
<keyword evidence="5 8" id="KW-1133">Transmembrane helix</keyword>
<keyword evidence="3 8" id="KW-0812">Transmembrane</keyword>
<dbReference type="AlphaFoldDB" id="W6MGM1"/>
<keyword evidence="2 8" id="KW-0813">Transport</keyword>
<sequence length="218" mass="23864">MALRFLNSIPGVNIGDDNSLSLPTSVPQVPTPANEAEASFSHRVASTFQQLNPFSDSNGAISLTSDEVVTSEPGLLHLSKFERLSVFAITLAGSALCFMLCFFLTPVFMVRPAKWVLLWTLGSTLFLVSFGVLQGFRKYAAHLFSVQRLPFTVTYFGSIVLTLVFCLVLRSVFLAFIACLVQMVAAIWYTVSYFPMGTRGLQVTTAVARSQVEGWLTG</sequence>
<dbReference type="STRING" id="1382522.W6MGM1"/>
<dbReference type="OrthoDB" id="660759at2759"/>
<keyword evidence="8" id="KW-0333">Golgi apparatus</keyword>
<evidence type="ECO:0000256" key="8">
    <source>
        <dbReference type="RuleBase" id="RU363111"/>
    </source>
</evidence>
<dbReference type="InterPro" id="IPR007305">
    <property type="entry name" value="Vesicle_transpt_Got1/SFT2"/>
</dbReference>
<dbReference type="GO" id="GO:0016192">
    <property type="term" value="P:vesicle-mediated transport"/>
    <property type="evidence" value="ECO:0007669"/>
    <property type="project" value="InterPro"/>
</dbReference>